<organism evidence="9 10">
    <name type="scientific">Salmo trutta</name>
    <name type="common">Brown trout</name>
    <dbReference type="NCBI Taxonomy" id="8032"/>
    <lineage>
        <taxon>Eukaryota</taxon>
        <taxon>Metazoa</taxon>
        <taxon>Chordata</taxon>
        <taxon>Craniata</taxon>
        <taxon>Vertebrata</taxon>
        <taxon>Euteleostomi</taxon>
        <taxon>Actinopterygii</taxon>
        <taxon>Neopterygii</taxon>
        <taxon>Teleostei</taxon>
        <taxon>Protacanthopterygii</taxon>
        <taxon>Salmoniformes</taxon>
        <taxon>Salmonidae</taxon>
        <taxon>Salmoninae</taxon>
        <taxon>Salmo</taxon>
    </lineage>
</organism>
<evidence type="ECO:0000259" key="8">
    <source>
        <dbReference type="PROSITE" id="PS50023"/>
    </source>
</evidence>
<dbReference type="Gene3D" id="2.10.110.10">
    <property type="entry name" value="Cysteine Rich Protein"/>
    <property type="match status" value="1"/>
</dbReference>
<name>A0A674AML0_SALTR</name>
<feature type="region of interest" description="Disordered" evidence="6">
    <location>
        <begin position="159"/>
        <end position="284"/>
    </location>
</feature>
<dbReference type="PROSITE" id="PS50023">
    <property type="entry name" value="LIM_DOMAIN_2"/>
    <property type="match status" value="1"/>
</dbReference>
<dbReference type="GO" id="GO:0016020">
    <property type="term" value="C:membrane"/>
    <property type="evidence" value="ECO:0007669"/>
    <property type="project" value="UniProtKB-SubCell"/>
</dbReference>
<dbReference type="AlphaFoldDB" id="A0A674AML0"/>
<feature type="compositionally biased region" description="Basic and acidic residues" evidence="6">
    <location>
        <begin position="360"/>
        <end position="384"/>
    </location>
</feature>
<dbReference type="Proteomes" id="UP000472277">
    <property type="component" value="Chromosome 21"/>
</dbReference>
<feature type="compositionally biased region" description="Low complexity" evidence="6">
    <location>
        <begin position="269"/>
        <end position="283"/>
    </location>
</feature>
<dbReference type="GeneTree" id="ENSGT00530000063779"/>
<evidence type="ECO:0000256" key="5">
    <source>
        <dbReference type="PROSITE-ProRule" id="PRU00125"/>
    </source>
</evidence>
<accession>A0A674AML0</accession>
<dbReference type="SUPFAM" id="SSF57716">
    <property type="entry name" value="Glucocorticoid receptor-like (DNA-binding domain)"/>
    <property type="match status" value="2"/>
</dbReference>
<reference evidence="9" key="2">
    <citation type="submission" date="2025-09" db="UniProtKB">
        <authorList>
            <consortium name="Ensembl"/>
        </authorList>
    </citation>
    <scope>IDENTIFICATION</scope>
</reference>
<keyword evidence="10" id="KW-1185">Reference proteome</keyword>
<keyword evidence="7" id="KW-1133">Transmembrane helix</keyword>
<protein>
    <submittedName>
        <fullName evidence="9">Xin actin binding repeat containing 1</fullName>
    </submittedName>
</protein>
<evidence type="ECO:0000313" key="10">
    <source>
        <dbReference type="Proteomes" id="UP000472277"/>
    </source>
</evidence>
<dbReference type="SUPFAM" id="SSF103473">
    <property type="entry name" value="MFS general substrate transporter"/>
    <property type="match status" value="1"/>
</dbReference>
<comment type="subcellular location">
    <subcellularLocation>
        <location evidence="1">Membrane</location>
        <topology evidence="1">Multi-pass membrane protein</topology>
    </subcellularLocation>
</comment>
<evidence type="ECO:0000256" key="7">
    <source>
        <dbReference type="SAM" id="Phobius"/>
    </source>
</evidence>
<dbReference type="Gene3D" id="1.20.1250.20">
    <property type="entry name" value="MFS general substrate transporter like domains"/>
    <property type="match status" value="1"/>
</dbReference>
<feature type="domain" description="LIM zinc-binding" evidence="8">
    <location>
        <begin position="290"/>
        <end position="350"/>
    </location>
</feature>
<keyword evidence="3 5" id="KW-0862">Zinc</keyword>
<evidence type="ECO:0000256" key="4">
    <source>
        <dbReference type="ARBA" id="ARBA00023038"/>
    </source>
</evidence>
<feature type="transmembrane region" description="Helical" evidence="7">
    <location>
        <begin position="417"/>
        <end position="440"/>
    </location>
</feature>
<dbReference type="PANTHER" id="PTHR24206">
    <property type="entry name" value="OS06G0237300 PROTEIN"/>
    <property type="match status" value="1"/>
</dbReference>
<sequence length="484" mass="54352">METMNTLRKSQSLRSLSGSWVQERSWETSKSSLWDNKKSVSQLVQQYQSCVELSTSETNEEKLKASLSFSSSREEMSVGLVSPWRRLESRGDQVDRLGTDSGSFLLSRSRSMDHLPQRDRAPEGTSALRALFESKATLQEDFYSSPRLNVASPASRVVAGIQSSEKEKDHPLGARRGYSTEGTHGRKDNTQCAVQSERRKTISGVPESSVRGSRITTPDDKRRLQLSYRDTPSRQGRDRERTSSSVRDRSALYLSRVAAAESPGSSTHTKYSCSSGKKTTGSKFQSPEKEICSACLTPVYPMEKMVANKLVLHNNCFCCKHCKKKLSIRNYSSLYGEFYCISHYDQLFKRKGNYDEGFGHKQHKDRWLPKPQEPEPDNKNDKKIPKGSTRQTATGLGSIAIRIASMLSPMLNILATYHWSIPTIVFSSLSLVGGALFFLLPETRRTELPDSTDEAEGKRNVTIAMKIEKGCKVDDYDCEKSTKL</sequence>
<evidence type="ECO:0000256" key="6">
    <source>
        <dbReference type="SAM" id="MobiDB-lite"/>
    </source>
</evidence>
<feature type="region of interest" description="Disordered" evidence="6">
    <location>
        <begin position="360"/>
        <end position="391"/>
    </location>
</feature>
<keyword evidence="2 5" id="KW-0479">Metal-binding</keyword>
<proteinExistence type="predicted"/>
<keyword evidence="7" id="KW-0812">Transmembrane</keyword>
<dbReference type="InterPro" id="IPR036259">
    <property type="entry name" value="MFS_trans_sf"/>
</dbReference>
<dbReference type="InterPro" id="IPR001781">
    <property type="entry name" value="Znf_LIM"/>
</dbReference>
<keyword evidence="4 5" id="KW-0440">LIM domain</keyword>
<feature type="compositionally biased region" description="Basic and acidic residues" evidence="6">
    <location>
        <begin position="231"/>
        <end position="250"/>
    </location>
</feature>
<reference evidence="9" key="1">
    <citation type="submission" date="2025-08" db="UniProtKB">
        <authorList>
            <consortium name="Ensembl"/>
        </authorList>
    </citation>
    <scope>IDENTIFICATION</scope>
</reference>
<gene>
    <name evidence="9" type="primary">xirp1</name>
</gene>
<evidence type="ECO:0000256" key="2">
    <source>
        <dbReference type="ARBA" id="ARBA00022723"/>
    </source>
</evidence>
<dbReference type="Ensembl" id="ENSSTUT00000063958.1">
    <property type="protein sequence ID" value="ENSSTUP00000060644.1"/>
    <property type="gene ID" value="ENSSTUG00000026305.1"/>
</dbReference>
<keyword evidence="7" id="KW-0472">Membrane</keyword>
<dbReference type="GO" id="GO:0046872">
    <property type="term" value="F:metal ion binding"/>
    <property type="evidence" value="ECO:0007669"/>
    <property type="project" value="UniProtKB-KW"/>
</dbReference>
<evidence type="ECO:0000313" key="9">
    <source>
        <dbReference type="Ensembl" id="ENSSTUP00000060644.1"/>
    </source>
</evidence>
<evidence type="ECO:0000256" key="3">
    <source>
        <dbReference type="ARBA" id="ARBA00022833"/>
    </source>
</evidence>
<dbReference type="SMART" id="SM00132">
    <property type="entry name" value="LIM"/>
    <property type="match status" value="1"/>
</dbReference>
<dbReference type="Pfam" id="PF00412">
    <property type="entry name" value="LIM"/>
    <property type="match status" value="1"/>
</dbReference>
<evidence type="ECO:0000256" key="1">
    <source>
        <dbReference type="ARBA" id="ARBA00004141"/>
    </source>
</evidence>